<gene>
    <name evidence="5" type="ORF">GC105_07170</name>
</gene>
<dbReference type="InterPro" id="IPR008920">
    <property type="entry name" value="TF_FadR/GntR_C"/>
</dbReference>
<proteinExistence type="predicted"/>
<dbReference type="Gene3D" id="1.20.120.530">
    <property type="entry name" value="GntR ligand-binding domain-like"/>
    <property type="match status" value="1"/>
</dbReference>
<dbReference type="PANTHER" id="PTHR43537:SF5">
    <property type="entry name" value="UXU OPERON TRANSCRIPTIONAL REGULATOR"/>
    <property type="match status" value="1"/>
</dbReference>
<dbReference type="Proteomes" id="UP000440004">
    <property type="component" value="Unassembled WGS sequence"/>
</dbReference>
<dbReference type="InterPro" id="IPR036388">
    <property type="entry name" value="WH-like_DNA-bd_sf"/>
</dbReference>
<dbReference type="InterPro" id="IPR036390">
    <property type="entry name" value="WH_DNA-bd_sf"/>
</dbReference>
<keyword evidence="3" id="KW-0804">Transcription</keyword>
<dbReference type="SMART" id="SM00345">
    <property type="entry name" value="HTH_GNTR"/>
    <property type="match status" value="1"/>
</dbReference>
<dbReference type="SMART" id="SM00895">
    <property type="entry name" value="FCD"/>
    <property type="match status" value="1"/>
</dbReference>
<evidence type="ECO:0000256" key="2">
    <source>
        <dbReference type="ARBA" id="ARBA00023125"/>
    </source>
</evidence>
<dbReference type="RefSeq" id="WP_152803160.1">
    <property type="nucleotide sequence ID" value="NZ_WHNX01000009.1"/>
</dbReference>
<keyword evidence="6" id="KW-1185">Reference proteome</keyword>
<evidence type="ECO:0000256" key="3">
    <source>
        <dbReference type="ARBA" id="ARBA00023163"/>
    </source>
</evidence>
<dbReference type="PANTHER" id="PTHR43537">
    <property type="entry name" value="TRANSCRIPTIONAL REGULATOR, GNTR FAMILY"/>
    <property type="match status" value="1"/>
</dbReference>
<dbReference type="Pfam" id="PF07729">
    <property type="entry name" value="FCD"/>
    <property type="match status" value="1"/>
</dbReference>
<dbReference type="AlphaFoldDB" id="A0A6A7K8Q1"/>
<evidence type="ECO:0000313" key="5">
    <source>
        <dbReference type="EMBL" id="MPW25567.1"/>
    </source>
</evidence>
<dbReference type="PRINTS" id="PR00035">
    <property type="entry name" value="HTHGNTR"/>
</dbReference>
<evidence type="ECO:0000313" key="6">
    <source>
        <dbReference type="Proteomes" id="UP000440004"/>
    </source>
</evidence>
<protein>
    <submittedName>
        <fullName evidence="5">FCD domain-containing protein</fullName>
    </submittedName>
</protein>
<comment type="caution">
    <text evidence="5">The sequence shown here is derived from an EMBL/GenBank/DDBJ whole genome shotgun (WGS) entry which is preliminary data.</text>
</comment>
<dbReference type="PROSITE" id="PS50949">
    <property type="entry name" value="HTH_GNTR"/>
    <property type="match status" value="1"/>
</dbReference>
<keyword evidence="2" id="KW-0238">DNA-binding</keyword>
<accession>A0A6A7K8Q1</accession>
<dbReference type="InterPro" id="IPR000524">
    <property type="entry name" value="Tscrpt_reg_HTH_GntR"/>
</dbReference>
<feature type="domain" description="HTH gntR-type" evidence="4">
    <location>
        <begin position="3"/>
        <end position="71"/>
    </location>
</feature>
<dbReference type="EMBL" id="WHNX01000009">
    <property type="protein sequence ID" value="MPW25567.1"/>
    <property type="molecule type" value="Genomic_DNA"/>
</dbReference>
<keyword evidence="1" id="KW-0805">Transcription regulation</keyword>
<dbReference type="Gene3D" id="1.10.10.10">
    <property type="entry name" value="Winged helix-like DNA-binding domain superfamily/Winged helix DNA-binding domain"/>
    <property type="match status" value="1"/>
</dbReference>
<dbReference type="SUPFAM" id="SSF46785">
    <property type="entry name" value="Winged helix' DNA-binding domain"/>
    <property type="match status" value="1"/>
</dbReference>
<evidence type="ECO:0000259" key="4">
    <source>
        <dbReference type="PROSITE" id="PS50949"/>
    </source>
</evidence>
<dbReference type="InterPro" id="IPR011711">
    <property type="entry name" value="GntR_C"/>
</dbReference>
<evidence type="ECO:0000256" key="1">
    <source>
        <dbReference type="ARBA" id="ARBA00023015"/>
    </source>
</evidence>
<dbReference type="GO" id="GO:0003700">
    <property type="term" value="F:DNA-binding transcription factor activity"/>
    <property type="evidence" value="ECO:0007669"/>
    <property type="project" value="InterPro"/>
</dbReference>
<sequence>MNNFLYEDIVVNIKEEIESGKLIQGEKLPSERMMVDKYGVSRNVIREALKVLTEKGLIAIRPGKGAYVNILDNEQVFKKLELAVLSSKSTLLEILEVREIVEKAIVQKAVEKAKPKDIAKLKELYDSMQSHLISHTNFAAEDAKFHEVLASCTGNSMLKVLIKTFYTLTDKKLFLVSQLYSRKLEQAQVEHKAIIESIEERDPLRAVQAMTNHMKCIKEQLENIEEISQRQKK</sequence>
<dbReference type="CDD" id="cd07377">
    <property type="entry name" value="WHTH_GntR"/>
    <property type="match status" value="1"/>
</dbReference>
<name>A0A6A7K8Q1_9FIRM</name>
<reference evidence="5 6" key="1">
    <citation type="submission" date="2019-10" db="EMBL/GenBank/DDBJ databases">
        <title>Alkalibaculum tamaniensis sp.nov., a new alkaliphilic acetogen, isolated on methoxylated aromatics from a mud volcano.</title>
        <authorList>
            <person name="Khomyakova M.A."/>
            <person name="Merkel A.Y."/>
            <person name="Bonch-Osmolovskaya E.A."/>
            <person name="Slobodkin A.I."/>
        </authorList>
    </citation>
    <scope>NUCLEOTIDE SEQUENCE [LARGE SCALE GENOMIC DNA]</scope>
    <source>
        <strain evidence="5 6">M08DMB</strain>
    </source>
</reference>
<dbReference type="Pfam" id="PF00392">
    <property type="entry name" value="GntR"/>
    <property type="match status" value="1"/>
</dbReference>
<dbReference type="SUPFAM" id="SSF48008">
    <property type="entry name" value="GntR ligand-binding domain-like"/>
    <property type="match status" value="1"/>
</dbReference>
<dbReference type="GO" id="GO:0003677">
    <property type="term" value="F:DNA binding"/>
    <property type="evidence" value="ECO:0007669"/>
    <property type="project" value="UniProtKB-KW"/>
</dbReference>
<organism evidence="5 6">
    <name type="scientific">Alkalibaculum sporogenes</name>
    <dbReference type="NCBI Taxonomy" id="2655001"/>
    <lineage>
        <taxon>Bacteria</taxon>
        <taxon>Bacillati</taxon>
        <taxon>Bacillota</taxon>
        <taxon>Clostridia</taxon>
        <taxon>Eubacteriales</taxon>
        <taxon>Eubacteriaceae</taxon>
        <taxon>Alkalibaculum</taxon>
    </lineage>
</organism>